<dbReference type="EMBL" id="JAPMOS010000011">
    <property type="protein sequence ID" value="KAJ4460753.1"/>
    <property type="molecule type" value="Genomic_DNA"/>
</dbReference>
<organism evidence="2 3">
    <name type="scientific">Paratrimastix pyriformis</name>
    <dbReference type="NCBI Taxonomy" id="342808"/>
    <lineage>
        <taxon>Eukaryota</taxon>
        <taxon>Metamonada</taxon>
        <taxon>Preaxostyla</taxon>
        <taxon>Paratrimastigidae</taxon>
        <taxon>Paratrimastix</taxon>
    </lineage>
</organism>
<comment type="caution">
    <text evidence="2">The sequence shown here is derived from an EMBL/GenBank/DDBJ whole genome shotgun (WGS) entry which is preliminary data.</text>
</comment>
<name>A0ABQ8UNJ0_9EUKA</name>
<dbReference type="Proteomes" id="UP001141327">
    <property type="component" value="Unassembled WGS sequence"/>
</dbReference>
<evidence type="ECO:0000313" key="3">
    <source>
        <dbReference type="Proteomes" id="UP001141327"/>
    </source>
</evidence>
<evidence type="ECO:0000313" key="2">
    <source>
        <dbReference type="EMBL" id="KAJ4460753.1"/>
    </source>
</evidence>
<protein>
    <submittedName>
        <fullName evidence="2">Uncharacterized protein</fullName>
    </submittedName>
</protein>
<gene>
    <name evidence="2" type="ORF">PAPYR_2990</name>
</gene>
<evidence type="ECO:0000256" key="1">
    <source>
        <dbReference type="SAM" id="MobiDB-lite"/>
    </source>
</evidence>
<proteinExistence type="predicted"/>
<sequence length="534" mass="60471">METKTIPVVTSPLLLRPTASARDVTAFPMDFPVLADIRGLPLDILKKSWPEIPWDDDNQLQARWDYCQVYQVSDVFLGTDGVLFTKDHFYLPPYDLWLTTLEVLQKHLQNDLVFNIRKQTVTFPSAEFPSCFRWRPSLQLPFATSPRGHPRFRWSPNRSPRADLEPFVERHRRVISLIHPECGMYFHWLIEAQSRLLLVLDVLRREPAVRLLVDDQGYGGCYRNRWTSSFLARAGIPEERLIHYDPRKIYLIEDLILPHPFVSPYIPRSVLHGLRNWWVPRSASLHLALSRLTFLHTTTFSFLRPAHAIGSPAPAAQRRLVILMRRGTEADRELPPEERDVRRVSNHGALLEALRAATALRNGRHTAAGPAPAACATASVGPGQEQQRDDQPPAAAPDGGLTDAGHRDPPCQHPPPLEVVEFTSVSLPTAAHAVDLFSRAALVLGPHGAGFANIVFAPARCRVLEIFPIPREQRKIGCRPCFWSLALTMEQQYQAFPVMFEDTDEQGWSAWDVPEFEVPVADVVKTAIEMLDHE</sequence>
<keyword evidence="3" id="KW-1185">Reference proteome</keyword>
<accession>A0ABQ8UNJ0</accession>
<feature type="region of interest" description="Disordered" evidence="1">
    <location>
        <begin position="364"/>
        <end position="417"/>
    </location>
</feature>
<reference evidence="2" key="1">
    <citation type="journal article" date="2022" name="bioRxiv">
        <title>Genomics of Preaxostyla Flagellates Illuminates Evolutionary Transitions and the Path Towards Mitochondrial Loss.</title>
        <authorList>
            <person name="Novak L.V.F."/>
            <person name="Treitli S.C."/>
            <person name="Pyrih J."/>
            <person name="Halakuc P."/>
            <person name="Pipaliya S.V."/>
            <person name="Vacek V."/>
            <person name="Brzon O."/>
            <person name="Soukal P."/>
            <person name="Eme L."/>
            <person name="Dacks J.B."/>
            <person name="Karnkowska A."/>
            <person name="Elias M."/>
            <person name="Hampl V."/>
        </authorList>
    </citation>
    <scope>NUCLEOTIDE SEQUENCE</scope>
    <source>
        <strain evidence="2">RCP-MX</strain>
    </source>
</reference>
<feature type="compositionally biased region" description="Low complexity" evidence="1">
    <location>
        <begin position="364"/>
        <end position="378"/>
    </location>
</feature>